<keyword evidence="3" id="KW-1185">Reference proteome</keyword>
<evidence type="ECO:0000256" key="1">
    <source>
        <dbReference type="SAM" id="SignalP"/>
    </source>
</evidence>
<dbReference type="Proteomes" id="UP001363151">
    <property type="component" value="Unassembled WGS sequence"/>
</dbReference>
<sequence>MRTTAIAAAALLTAVTARDWVALAAARAAADEPRACGPNCMDLRTPYLESSGWGAARYCAAPPCFVVRRLSKTGGSFLSGVVERVVARRRRAVIKDDVPVPCAYRSNASLAASFFVGVVRNPCEFYASLAQDVPEQAFAEPYGAAEPWFRGPVVTKAELRATRPQRNGSGPAPAALRAWLDATLRGDLGYFSYHFWVSYVRNECVDTDMTASDRRSPCPRDACAPEDFARDAAAVDAAALADCWLHTETLLADLETCLRRYVARAPAAAGDVDWSALAALAAATPAEAAVAVNVDKRKRPDHPHGHHGYCGAYADAIADVVRRADRHIFRAFNYTTCCGAARASIVTSG</sequence>
<evidence type="ECO:0000313" key="2">
    <source>
        <dbReference type="EMBL" id="KAK7241707.1"/>
    </source>
</evidence>
<protein>
    <recommendedName>
        <fullName evidence="4">Sulfotransferase domain-containing protein</fullName>
    </recommendedName>
</protein>
<name>A0ABR1FZN7_AURAN</name>
<evidence type="ECO:0000313" key="3">
    <source>
        <dbReference type="Proteomes" id="UP001363151"/>
    </source>
</evidence>
<feature type="chain" id="PRO_5046223176" description="Sulfotransferase domain-containing protein" evidence="1">
    <location>
        <begin position="18"/>
        <end position="349"/>
    </location>
</feature>
<gene>
    <name evidence="2" type="ORF">SO694_00070171</name>
</gene>
<comment type="caution">
    <text evidence="2">The sequence shown here is derived from an EMBL/GenBank/DDBJ whole genome shotgun (WGS) entry which is preliminary data.</text>
</comment>
<evidence type="ECO:0008006" key="4">
    <source>
        <dbReference type="Google" id="ProtNLM"/>
    </source>
</evidence>
<reference evidence="2 3" key="1">
    <citation type="submission" date="2024-03" db="EMBL/GenBank/DDBJ databases">
        <title>Aureococcus anophagefferens CCMP1851 and Kratosvirus quantuckense: Draft genome of a second virus-susceptible host strain in the model system.</title>
        <authorList>
            <person name="Chase E."/>
            <person name="Truchon A.R."/>
            <person name="Schepens W."/>
            <person name="Wilhelm S.W."/>
        </authorList>
    </citation>
    <scope>NUCLEOTIDE SEQUENCE [LARGE SCALE GENOMIC DNA]</scope>
    <source>
        <strain evidence="2 3">CCMP1851</strain>
    </source>
</reference>
<dbReference type="EMBL" id="JBBJCI010000164">
    <property type="protein sequence ID" value="KAK7241707.1"/>
    <property type="molecule type" value="Genomic_DNA"/>
</dbReference>
<proteinExistence type="predicted"/>
<keyword evidence="1" id="KW-0732">Signal</keyword>
<feature type="signal peptide" evidence="1">
    <location>
        <begin position="1"/>
        <end position="17"/>
    </location>
</feature>
<organism evidence="2 3">
    <name type="scientific">Aureococcus anophagefferens</name>
    <name type="common">Harmful bloom alga</name>
    <dbReference type="NCBI Taxonomy" id="44056"/>
    <lineage>
        <taxon>Eukaryota</taxon>
        <taxon>Sar</taxon>
        <taxon>Stramenopiles</taxon>
        <taxon>Ochrophyta</taxon>
        <taxon>Pelagophyceae</taxon>
        <taxon>Pelagomonadales</taxon>
        <taxon>Pelagomonadaceae</taxon>
        <taxon>Aureococcus</taxon>
    </lineage>
</organism>
<accession>A0ABR1FZN7</accession>